<evidence type="ECO:0000256" key="5">
    <source>
        <dbReference type="ARBA" id="ARBA00020673"/>
    </source>
</evidence>
<evidence type="ECO:0000256" key="6">
    <source>
        <dbReference type="ARBA" id="ARBA00022692"/>
    </source>
</evidence>
<dbReference type="Proteomes" id="UP000022910">
    <property type="component" value="Unassembled WGS sequence"/>
</dbReference>
<dbReference type="OrthoDB" id="166803at2759"/>
<evidence type="ECO:0000256" key="2">
    <source>
        <dbReference type="ARBA" id="ARBA00004653"/>
    </source>
</evidence>
<reference evidence="12 13" key="1">
    <citation type="submission" date="2014-02" db="EMBL/GenBank/DDBJ databases">
        <title>Single nucleus genome sequencing reveals high similarity among nuclei of an endomycorrhizal fungus.</title>
        <authorList>
            <person name="Lin K."/>
            <person name="Geurts R."/>
            <person name="Zhang Z."/>
            <person name="Limpens E."/>
            <person name="Saunders D.G."/>
            <person name="Mu D."/>
            <person name="Pang E."/>
            <person name="Cao H."/>
            <person name="Cha H."/>
            <person name="Lin T."/>
            <person name="Zhou Q."/>
            <person name="Shang Y."/>
            <person name="Li Y."/>
            <person name="Ivanov S."/>
            <person name="Sharma T."/>
            <person name="Velzen R.V."/>
            <person name="Ruijter N.D."/>
            <person name="Aanen D.K."/>
            <person name="Win J."/>
            <person name="Kamoun S."/>
            <person name="Bisseling T."/>
            <person name="Huang S."/>
        </authorList>
    </citation>
    <scope>NUCLEOTIDE SEQUENCE [LARGE SCALE GENOMIC DNA]</scope>
    <source>
        <strain evidence="13">DAOM197198w</strain>
    </source>
</reference>
<feature type="transmembrane region" description="Helical" evidence="10">
    <location>
        <begin position="229"/>
        <end position="248"/>
    </location>
</feature>
<evidence type="ECO:0000256" key="4">
    <source>
        <dbReference type="ARBA" id="ARBA00013533"/>
    </source>
</evidence>
<organism evidence="12 13">
    <name type="scientific">Rhizophagus irregularis (strain DAOM 197198w)</name>
    <name type="common">Glomus intraradices</name>
    <dbReference type="NCBI Taxonomy" id="1432141"/>
    <lineage>
        <taxon>Eukaryota</taxon>
        <taxon>Fungi</taxon>
        <taxon>Fungi incertae sedis</taxon>
        <taxon>Mucoromycota</taxon>
        <taxon>Glomeromycotina</taxon>
        <taxon>Glomeromycetes</taxon>
        <taxon>Glomerales</taxon>
        <taxon>Glomeraceae</taxon>
        <taxon>Rhizophagus</taxon>
    </lineage>
</organism>
<dbReference type="HOGENOM" id="CLU_752597_0_0_1"/>
<feature type="transmembrane region" description="Helical" evidence="10">
    <location>
        <begin position="144"/>
        <end position="169"/>
    </location>
</feature>
<dbReference type="GO" id="GO:0000139">
    <property type="term" value="C:Golgi membrane"/>
    <property type="evidence" value="ECO:0007669"/>
    <property type="project" value="UniProtKB-SubCell"/>
</dbReference>
<evidence type="ECO:0000313" key="13">
    <source>
        <dbReference type="Proteomes" id="UP000022910"/>
    </source>
</evidence>
<proteinExistence type="inferred from homology"/>
<evidence type="ECO:0000313" key="12">
    <source>
        <dbReference type="EMBL" id="EXX50883.1"/>
    </source>
</evidence>
<keyword evidence="9 10" id="KW-0472">Membrane</keyword>
<evidence type="ECO:0000256" key="10">
    <source>
        <dbReference type="SAM" id="Phobius"/>
    </source>
</evidence>
<evidence type="ECO:0000256" key="7">
    <source>
        <dbReference type="ARBA" id="ARBA00022989"/>
    </source>
</evidence>
<comment type="caution">
    <text evidence="12">The sequence shown here is derived from an EMBL/GenBank/DDBJ whole genome shotgun (WGS) entry which is preliminary data.</text>
</comment>
<protein>
    <recommendedName>
        <fullName evidence="4">Golgi apparatus membrane protein TVP38</fullName>
    </recommendedName>
    <alternativeName>
        <fullName evidence="5">Golgi apparatus membrane protein tvp38</fullName>
    </alternativeName>
</protein>
<dbReference type="InterPro" id="IPR051076">
    <property type="entry name" value="Golgi_membrane_TVP38/TMEM64"/>
</dbReference>
<gene>
    <name evidence="12" type="ORF">RirG_266730</name>
</gene>
<keyword evidence="13" id="KW-1185">Reference proteome</keyword>
<keyword evidence="8" id="KW-0333">Golgi apparatus</keyword>
<dbReference type="InterPro" id="IPR032816">
    <property type="entry name" value="VTT_dom"/>
</dbReference>
<keyword evidence="7 10" id="KW-1133">Transmembrane helix</keyword>
<dbReference type="PANTHER" id="PTHR47549">
    <property type="entry name" value="GOLGI APPARATUS MEMBRANE PROTEIN TVP38-RELATED"/>
    <property type="match status" value="1"/>
</dbReference>
<dbReference type="EMBL" id="JEMT01029759">
    <property type="protein sequence ID" value="EXX50883.1"/>
    <property type="molecule type" value="Genomic_DNA"/>
</dbReference>
<feature type="domain" description="VTT" evidence="11">
    <location>
        <begin position="135"/>
        <end position="249"/>
    </location>
</feature>
<evidence type="ECO:0000259" key="11">
    <source>
        <dbReference type="Pfam" id="PF09335"/>
    </source>
</evidence>
<comment type="function">
    <text evidence="1">Golgi membrane protein involved in vesicular trafficking and spindle migration.</text>
</comment>
<keyword evidence="6 10" id="KW-0812">Transmembrane</keyword>
<evidence type="ECO:0000256" key="1">
    <source>
        <dbReference type="ARBA" id="ARBA00002978"/>
    </source>
</evidence>
<dbReference type="SMR" id="A0A015L7U2"/>
<evidence type="ECO:0000256" key="9">
    <source>
        <dbReference type="ARBA" id="ARBA00023136"/>
    </source>
</evidence>
<comment type="subcellular location">
    <subcellularLocation>
        <location evidence="2">Golgi apparatus membrane</location>
        <topology evidence="2">Multi-pass membrane protein</topology>
    </subcellularLocation>
</comment>
<dbReference type="Pfam" id="PF09335">
    <property type="entry name" value="VTT_dom"/>
    <property type="match status" value="1"/>
</dbReference>
<sequence>MKIPELDISISNKVITSTILSDKVQSPTTDNIISLPLLHKKTSSSSLNSIISHNKNITNNNDNKFILLKKVQPWTPFIVWAILSLITLSIFLIYHKEIFLILDKFAHTVKLMGIFGVIIFYLMIFLTTFPLVIGYSTLITLSGFIFGFGIGFLISYIAALTGAITVFYLSRKWFKKYVGKVLRKHKSMNAIIKAVEKKGFKLLFLIRLAPYPYNVLNTLLSATHLSLKTFIGATALSLFKLMIHVWIGSKLSSFSIQYTFKETSGLLKVGLMIIGIGIGIGVIIYVWISAKKVIKEVEQDEIINNNNKEIYIPINNITTIRHRRGSSIHQEFIIDNFIINNENTIIEENDDNINENSNNEQFKLINNN</sequence>
<dbReference type="STRING" id="1432141.A0A015L7U2"/>
<comment type="similarity">
    <text evidence="3">Belongs to the TVP38/TMEM64 family.</text>
</comment>
<dbReference type="GO" id="GO:0000022">
    <property type="term" value="P:mitotic spindle elongation"/>
    <property type="evidence" value="ECO:0007669"/>
    <property type="project" value="TreeGrafter"/>
</dbReference>
<dbReference type="AlphaFoldDB" id="A0A015L7U2"/>
<evidence type="ECO:0000256" key="3">
    <source>
        <dbReference type="ARBA" id="ARBA00008640"/>
    </source>
</evidence>
<accession>A0A015L7U2</accession>
<evidence type="ECO:0000256" key="8">
    <source>
        <dbReference type="ARBA" id="ARBA00023034"/>
    </source>
</evidence>
<dbReference type="PANTHER" id="PTHR47549:SF3">
    <property type="entry name" value="GOLGI APPARATUS MEMBRANE PROTEIN TVP38"/>
    <property type="match status" value="1"/>
</dbReference>
<feature type="transmembrane region" description="Helical" evidence="10">
    <location>
        <begin position="77"/>
        <end position="94"/>
    </location>
</feature>
<feature type="transmembrane region" description="Helical" evidence="10">
    <location>
        <begin position="269"/>
        <end position="288"/>
    </location>
</feature>
<dbReference type="GO" id="GO:0016192">
    <property type="term" value="P:vesicle-mediated transport"/>
    <property type="evidence" value="ECO:0007669"/>
    <property type="project" value="TreeGrafter"/>
</dbReference>
<name>A0A015L7U2_RHIIW</name>
<feature type="transmembrane region" description="Helical" evidence="10">
    <location>
        <begin position="114"/>
        <end position="138"/>
    </location>
</feature>